<dbReference type="GO" id="GO:0003700">
    <property type="term" value="F:DNA-binding transcription factor activity"/>
    <property type="evidence" value="ECO:0007669"/>
    <property type="project" value="TreeGrafter"/>
</dbReference>
<accession>A0A2K2U7N1</accession>
<gene>
    <name evidence="6" type="ORF">C2L80_01955</name>
    <name evidence="5" type="ORF">K8V16_01035</name>
</gene>
<evidence type="ECO:0000256" key="1">
    <source>
        <dbReference type="ARBA" id="ARBA00023015"/>
    </source>
</evidence>
<dbReference type="EMBL" id="PPEL01000004">
    <property type="protein sequence ID" value="PNV66336.1"/>
    <property type="molecule type" value="Genomic_DNA"/>
</dbReference>
<protein>
    <submittedName>
        <fullName evidence="5">Helix-turn-helix domain-containing protein</fullName>
    </submittedName>
    <submittedName>
        <fullName evidence="6">XRE family transcriptional regulator</fullName>
    </submittedName>
</protein>
<comment type="caution">
    <text evidence="6">The sequence shown here is derived from an EMBL/GenBank/DDBJ whole genome shotgun (WGS) entry which is preliminary data.</text>
</comment>
<dbReference type="RefSeq" id="WP_103262531.1">
    <property type="nucleotide sequence ID" value="NZ_PPEL01000004.1"/>
</dbReference>
<reference evidence="6 7" key="1">
    <citation type="journal article" date="2018" name="Int. J. Syst. Evol. Microbiol.">
        <title>Rubneribacter badeniensis gen. nov., sp. nov. and Enteroscipio rubneri gen. nov., sp. nov., new members of the Eggerthellaceae isolated from human faeces.</title>
        <authorList>
            <person name="Danylec N."/>
            <person name="Gobl A."/>
            <person name="Stoll D.A."/>
            <person name="Hetzer B."/>
            <person name="Kulling S.E."/>
            <person name="Huch M."/>
        </authorList>
    </citation>
    <scope>NUCLEOTIDE SEQUENCE [LARGE SCALE GENOMIC DNA]</scope>
    <source>
        <strain evidence="6 7">ResAG-85</strain>
    </source>
</reference>
<feature type="domain" description="HTH cro/C1-type" evidence="4">
    <location>
        <begin position="14"/>
        <end position="68"/>
    </location>
</feature>
<dbReference type="InterPro" id="IPR010982">
    <property type="entry name" value="Lambda_DNA-bd_dom_sf"/>
</dbReference>
<dbReference type="PANTHER" id="PTHR46797">
    <property type="entry name" value="HTH-TYPE TRANSCRIPTIONAL REGULATOR"/>
    <property type="match status" value="1"/>
</dbReference>
<dbReference type="Pfam" id="PF01381">
    <property type="entry name" value="HTH_3"/>
    <property type="match status" value="1"/>
</dbReference>
<evidence type="ECO:0000256" key="2">
    <source>
        <dbReference type="ARBA" id="ARBA00023125"/>
    </source>
</evidence>
<keyword evidence="1" id="KW-0805">Transcription regulation</keyword>
<dbReference type="GO" id="GO:0005829">
    <property type="term" value="C:cytosol"/>
    <property type="evidence" value="ECO:0007669"/>
    <property type="project" value="TreeGrafter"/>
</dbReference>
<keyword evidence="2" id="KW-0238">DNA-binding</keyword>
<dbReference type="GO" id="GO:0003677">
    <property type="term" value="F:DNA binding"/>
    <property type="evidence" value="ECO:0007669"/>
    <property type="project" value="UniProtKB-KW"/>
</dbReference>
<evidence type="ECO:0000313" key="6">
    <source>
        <dbReference type="EMBL" id="PNV66336.1"/>
    </source>
</evidence>
<dbReference type="InterPro" id="IPR050807">
    <property type="entry name" value="TransReg_Diox_bact_type"/>
</dbReference>
<reference evidence="5" key="3">
    <citation type="submission" date="2021-09" db="EMBL/GenBank/DDBJ databases">
        <authorList>
            <person name="Gilroy R."/>
        </authorList>
    </citation>
    <scope>NUCLEOTIDE SEQUENCE</scope>
    <source>
        <strain evidence="5">USAMLcec12-2067</strain>
    </source>
</reference>
<dbReference type="PROSITE" id="PS50943">
    <property type="entry name" value="HTH_CROC1"/>
    <property type="match status" value="1"/>
</dbReference>
<proteinExistence type="predicted"/>
<dbReference type="SMART" id="SM00530">
    <property type="entry name" value="HTH_XRE"/>
    <property type="match status" value="1"/>
</dbReference>
<dbReference type="InterPro" id="IPR001387">
    <property type="entry name" value="Cro/C1-type_HTH"/>
</dbReference>
<dbReference type="Gene3D" id="1.10.260.40">
    <property type="entry name" value="lambda repressor-like DNA-binding domains"/>
    <property type="match status" value="1"/>
</dbReference>
<dbReference type="Proteomes" id="UP000789325">
    <property type="component" value="Unassembled WGS sequence"/>
</dbReference>
<name>A0A2K2U7N1_9ACTN</name>
<keyword evidence="3" id="KW-0804">Transcription</keyword>
<dbReference type="Proteomes" id="UP000236488">
    <property type="component" value="Unassembled WGS sequence"/>
</dbReference>
<dbReference type="AlphaFoldDB" id="A0A2K2U7N1"/>
<dbReference type="EMBL" id="DYZL01000023">
    <property type="protein sequence ID" value="HJH42363.1"/>
    <property type="molecule type" value="Genomic_DNA"/>
</dbReference>
<keyword evidence="7" id="KW-1185">Reference proteome</keyword>
<evidence type="ECO:0000256" key="3">
    <source>
        <dbReference type="ARBA" id="ARBA00023163"/>
    </source>
</evidence>
<organism evidence="6 7">
    <name type="scientific">Rubneribacter badeniensis</name>
    <dbReference type="NCBI Taxonomy" id="2070688"/>
    <lineage>
        <taxon>Bacteria</taxon>
        <taxon>Bacillati</taxon>
        <taxon>Actinomycetota</taxon>
        <taxon>Coriobacteriia</taxon>
        <taxon>Eggerthellales</taxon>
        <taxon>Eggerthellaceae</taxon>
        <taxon>Rubneribacter</taxon>
    </lineage>
</organism>
<sequence length="72" mass="7879">MENTSLKTQLGARIARLRTLTGLSRTTFALMIGVSRQYLADIEKGEANATVVMLERIAGGLGMSVEDLFYDL</sequence>
<reference evidence="5" key="2">
    <citation type="journal article" date="2021" name="PeerJ">
        <title>Extensive microbial diversity within the chicken gut microbiome revealed by metagenomics and culture.</title>
        <authorList>
            <person name="Gilroy R."/>
            <person name="Ravi A."/>
            <person name="Getino M."/>
            <person name="Pursley I."/>
            <person name="Horton D.L."/>
            <person name="Alikhan N.F."/>
            <person name="Baker D."/>
            <person name="Gharbi K."/>
            <person name="Hall N."/>
            <person name="Watson M."/>
            <person name="Adriaenssens E.M."/>
            <person name="Foster-Nyarko E."/>
            <person name="Jarju S."/>
            <person name="Secka A."/>
            <person name="Antonio M."/>
            <person name="Oren A."/>
            <person name="Chaudhuri R.R."/>
            <person name="La Ragione R."/>
            <person name="Hildebrand F."/>
            <person name="Pallen M.J."/>
        </authorList>
    </citation>
    <scope>NUCLEOTIDE SEQUENCE</scope>
    <source>
        <strain evidence="5">USAMLcec12-2067</strain>
    </source>
</reference>
<dbReference type="SUPFAM" id="SSF47413">
    <property type="entry name" value="lambda repressor-like DNA-binding domains"/>
    <property type="match status" value="1"/>
</dbReference>
<dbReference type="PANTHER" id="PTHR46797:SF23">
    <property type="entry name" value="HTH-TYPE TRANSCRIPTIONAL REGULATOR SUTR"/>
    <property type="match status" value="1"/>
</dbReference>
<evidence type="ECO:0000259" key="4">
    <source>
        <dbReference type="PROSITE" id="PS50943"/>
    </source>
</evidence>
<evidence type="ECO:0000313" key="5">
    <source>
        <dbReference type="EMBL" id="HJH42363.1"/>
    </source>
</evidence>
<dbReference type="CDD" id="cd00093">
    <property type="entry name" value="HTH_XRE"/>
    <property type="match status" value="1"/>
</dbReference>
<evidence type="ECO:0000313" key="7">
    <source>
        <dbReference type="Proteomes" id="UP000236488"/>
    </source>
</evidence>